<name>A0ABU0A2P1_9BACI</name>
<dbReference type="PANTHER" id="PTHR10885:SF0">
    <property type="entry name" value="ISOPENTENYL-DIPHOSPHATE DELTA-ISOMERASE"/>
    <property type="match status" value="1"/>
</dbReference>
<dbReference type="RefSeq" id="WP_307331991.1">
    <property type="nucleotide sequence ID" value="NZ_JAUSUG010000033.1"/>
</dbReference>
<feature type="domain" description="Nudix hydrolase" evidence="1">
    <location>
        <begin position="28"/>
        <end position="157"/>
    </location>
</feature>
<dbReference type="Gene3D" id="3.90.79.10">
    <property type="entry name" value="Nucleoside Triphosphate Pyrophosphohydrolase"/>
    <property type="match status" value="1"/>
</dbReference>
<dbReference type="EMBL" id="JAUSUG010000033">
    <property type="protein sequence ID" value="MDQ0257761.1"/>
    <property type="molecule type" value="Genomic_DNA"/>
</dbReference>
<proteinExistence type="predicted"/>
<evidence type="ECO:0000313" key="2">
    <source>
        <dbReference type="EMBL" id="MDQ0257761.1"/>
    </source>
</evidence>
<dbReference type="InterPro" id="IPR000086">
    <property type="entry name" value="NUDIX_hydrolase_dom"/>
</dbReference>
<organism evidence="2 3">
    <name type="scientific">Evansella vedderi</name>
    <dbReference type="NCBI Taxonomy" id="38282"/>
    <lineage>
        <taxon>Bacteria</taxon>
        <taxon>Bacillati</taxon>
        <taxon>Bacillota</taxon>
        <taxon>Bacilli</taxon>
        <taxon>Bacillales</taxon>
        <taxon>Bacillaceae</taxon>
        <taxon>Evansella</taxon>
    </lineage>
</organism>
<dbReference type="PANTHER" id="PTHR10885">
    <property type="entry name" value="ISOPENTENYL-DIPHOSPHATE DELTA-ISOMERASE"/>
    <property type="match status" value="1"/>
</dbReference>
<dbReference type="Pfam" id="PF00293">
    <property type="entry name" value="NUDIX"/>
    <property type="match status" value="1"/>
</dbReference>
<evidence type="ECO:0000259" key="1">
    <source>
        <dbReference type="PROSITE" id="PS51462"/>
    </source>
</evidence>
<dbReference type="InterPro" id="IPR015797">
    <property type="entry name" value="NUDIX_hydrolase-like_dom_sf"/>
</dbReference>
<gene>
    <name evidence="2" type="ORF">J2S74_005223</name>
</gene>
<dbReference type="SUPFAM" id="SSF55811">
    <property type="entry name" value="Nudix"/>
    <property type="match status" value="1"/>
</dbReference>
<protein>
    <submittedName>
        <fullName evidence="2">Isopentenyldiphosphate isomerase</fullName>
    </submittedName>
</protein>
<keyword evidence="3" id="KW-1185">Reference proteome</keyword>
<dbReference type="PROSITE" id="PS51462">
    <property type="entry name" value="NUDIX"/>
    <property type="match status" value="1"/>
</dbReference>
<dbReference type="GO" id="GO:0016853">
    <property type="term" value="F:isomerase activity"/>
    <property type="evidence" value="ECO:0007669"/>
    <property type="project" value="UniProtKB-KW"/>
</dbReference>
<sequence>MEFWDIYDKDRNVTGKTMRRGEPFEKDAYHLVVHVCMFNKNEEMLIQQRQPFKSGWANMWDISVGGSAVVGDTSQQAAEREVLEELGYKMDLQGVRPSLTINFDVGFDDYYLVDVDLDIKELTLQPEEVQRVKWATKEEILTMIDQEIFIPYHKSLIELLFDMRIYMGGHKRMER</sequence>
<evidence type="ECO:0000313" key="3">
    <source>
        <dbReference type="Proteomes" id="UP001230005"/>
    </source>
</evidence>
<reference evidence="2 3" key="1">
    <citation type="submission" date="2023-07" db="EMBL/GenBank/DDBJ databases">
        <title>Genomic Encyclopedia of Type Strains, Phase IV (KMG-IV): sequencing the most valuable type-strain genomes for metagenomic binning, comparative biology and taxonomic classification.</title>
        <authorList>
            <person name="Goeker M."/>
        </authorList>
    </citation>
    <scope>NUCLEOTIDE SEQUENCE [LARGE SCALE GENOMIC DNA]</scope>
    <source>
        <strain evidence="2 3">DSM 9768</strain>
    </source>
</reference>
<dbReference type="Proteomes" id="UP001230005">
    <property type="component" value="Unassembled WGS sequence"/>
</dbReference>
<dbReference type="CDD" id="cd04693">
    <property type="entry name" value="NUDIX_Hydrolase"/>
    <property type="match status" value="1"/>
</dbReference>
<keyword evidence="2" id="KW-0413">Isomerase</keyword>
<comment type="caution">
    <text evidence="2">The sequence shown here is derived from an EMBL/GenBank/DDBJ whole genome shotgun (WGS) entry which is preliminary data.</text>
</comment>
<accession>A0ABU0A2P1</accession>